<dbReference type="GO" id="GO:0006260">
    <property type="term" value="P:DNA replication"/>
    <property type="evidence" value="ECO:0007669"/>
    <property type="project" value="UniProtKB-UniRule"/>
</dbReference>
<dbReference type="EMBL" id="ABOX02000064">
    <property type="protein sequence ID" value="EEF57555.1"/>
    <property type="molecule type" value="Genomic_DNA"/>
</dbReference>
<keyword evidence="3 6" id="KW-0547">Nucleotide-binding</keyword>
<dbReference type="PROSITE" id="PS00618">
    <property type="entry name" value="RECF_2"/>
    <property type="match status" value="1"/>
</dbReference>
<gene>
    <name evidence="6" type="primary">recF</name>
    <name evidence="9" type="ORF">Cflav_PD0605</name>
</gene>
<dbReference type="OrthoDB" id="9803889at2"/>
<evidence type="ECO:0000256" key="6">
    <source>
        <dbReference type="HAMAP-Rule" id="MF_00365"/>
    </source>
</evidence>
<protein>
    <recommendedName>
        <fullName evidence="6 7">DNA replication and repair protein RecF</fullName>
    </recommendedName>
</protein>
<evidence type="ECO:0000256" key="7">
    <source>
        <dbReference type="RuleBase" id="RU000578"/>
    </source>
</evidence>
<dbReference type="Gene3D" id="3.40.50.300">
    <property type="entry name" value="P-loop containing nucleotide triphosphate hydrolases"/>
    <property type="match status" value="1"/>
</dbReference>
<sequence>MHLAHLRLRDFRNYPRLDVDFAPGFQVLLGDNAQGKTNILEAIYLMATLRSFRGVGGSQMVRHGQKGYFVGGKVVGQGDHEIKMYWSPAERKLSLDNQPIRKLADYFGAIRVVIFCTEDLQLVKGTSRARRRFVDLLLSQTHPTYLPLLQRYASALRSRNALLKQRVQDESALESFTAELVKLGNDLIRMRHELIPKLSPLARLAYRRISNDAEELRLEYQPSVKKDFAVELAQTRARERTYRSTLIGPHRDEVQLLLNDRSAAQFGSEGQKRTLAIALKMAQAEYLTGLHGSAPILLIDDIMGELDAKRRSGLLPLLERAHHTRGQVFMTCTEENWPRELGRDLHRWEVRSGTLKKSSAG</sequence>
<dbReference type="InterPro" id="IPR042174">
    <property type="entry name" value="RecF_2"/>
</dbReference>
<keyword evidence="2 6" id="KW-0235">DNA replication</keyword>
<evidence type="ECO:0000256" key="5">
    <source>
        <dbReference type="ARBA" id="ARBA00023125"/>
    </source>
</evidence>
<dbReference type="GO" id="GO:0005524">
    <property type="term" value="F:ATP binding"/>
    <property type="evidence" value="ECO:0007669"/>
    <property type="project" value="UniProtKB-UniRule"/>
</dbReference>
<dbReference type="Gene3D" id="1.20.1050.90">
    <property type="entry name" value="RecF/RecN/SMC, N-terminal domain"/>
    <property type="match status" value="1"/>
</dbReference>
<keyword evidence="1 6" id="KW-0963">Cytoplasm</keyword>
<feature type="binding site" evidence="6">
    <location>
        <begin position="30"/>
        <end position="37"/>
    </location>
    <ligand>
        <name>ATP</name>
        <dbReference type="ChEBI" id="CHEBI:30616"/>
    </ligand>
</feature>
<dbReference type="PROSITE" id="PS00617">
    <property type="entry name" value="RECF_1"/>
    <property type="match status" value="1"/>
</dbReference>
<proteinExistence type="inferred from homology"/>
<evidence type="ECO:0000256" key="1">
    <source>
        <dbReference type="ARBA" id="ARBA00022490"/>
    </source>
</evidence>
<feature type="domain" description="Endonuclease GajA/Old nuclease/RecF-like AAA" evidence="8">
    <location>
        <begin position="1"/>
        <end position="164"/>
    </location>
</feature>
<organism evidence="9 10">
    <name type="scientific">Pedosphaera parvula (strain Ellin514)</name>
    <dbReference type="NCBI Taxonomy" id="320771"/>
    <lineage>
        <taxon>Bacteria</taxon>
        <taxon>Pseudomonadati</taxon>
        <taxon>Verrucomicrobiota</taxon>
        <taxon>Pedosphaerae</taxon>
        <taxon>Pedosphaerales</taxon>
        <taxon>Pedosphaeraceae</taxon>
        <taxon>Pedosphaera</taxon>
    </lineage>
</organism>
<evidence type="ECO:0000313" key="9">
    <source>
        <dbReference type="EMBL" id="EEF57555.1"/>
    </source>
</evidence>
<evidence type="ECO:0000313" key="10">
    <source>
        <dbReference type="Proteomes" id="UP000003688"/>
    </source>
</evidence>
<dbReference type="GO" id="GO:0006302">
    <property type="term" value="P:double-strand break repair"/>
    <property type="evidence" value="ECO:0007669"/>
    <property type="project" value="TreeGrafter"/>
</dbReference>
<evidence type="ECO:0000259" key="8">
    <source>
        <dbReference type="Pfam" id="PF13175"/>
    </source>
</evidence>
<dbReference type="HAMAP" id="MF_00365">
    <property type="entry name" value="RecF"/>
    <property type="match status" value="1"/>
</dbReference>
<dbReference type="GO" id="GO:0003697">
    <property type="term" value="F:single-stranded DNA binding"/>
    <property type="evidence" value="ECO:0007669"/>
    <property type="project" value="UniProtKB-UniRule"/>
</dbReference>
<reference evidence="9 10" key="1">
    <citation type="journal article" date="2011" name="J. Bacteriol.">
        <title>Genome sequence of 'Pedosphaera parvula' Ellin514, an aerobic Verrucomicrobial isolate from pasture soil.</title>
        <authorList>
            <person name="Kant R."/>
            <person name="van Passel M.W."/>
            <person name="Sangwan P."/>
            <person name="Palva A."/>
            <person name="Lucas S."/>
            <person name="Copeland A."/>
            <person name="Lapidus A."/>
            <person name="Glavina Del Rio T."/>
            <person name="Dalin E."/>
            <person name="Tice H."/>
            <person name="Bruce D."/>
            <person name="Goodwin L."/>
            <person name="Pitluck S."/>
            <person name="Chertkov O."/>
            <person name="Larimer F.W."/>
            <person name="Land M.L."/>
            <person name="Hauser L."/>
            <person name="Brettin T.S."/>
            <person name="Detter J.C."/>
            <person name="Han S."/>
            <person name="de Vos W.M."/>
            <person name="Janssen P.H."/>
            <person name="Smidt H."/>
        </authorList>
    </citation>
    <scope>NUCLEOTIDE SEQUENCE [LARGE SCALE GENOMIC DNA]</scope>
    <source>
        <strain evidence="9 10">Ellin514</strain>
    </source>
</reference>
<dbReference type="PANTHER" id="PTHR32182:SF0">
    <property type="entry name" value="DNA REPLICATION AND REPAIR PROTEIN RECF"/>
    <property type="match status" value="1"/>
</dbReference>
<dbReference type="SUPFAM" id="SSF52540">
    <property type="entry name" value="P-loop containing nucleoside triphosphate hydrolases"/>
    <property type="match status" value="1"/>
</dbReference>
<keyword evidence="6 7" id="KW-0234">DNA repair</keyword>
<comment type="caution">
    <text evidence="9">The sequence shown here is derived from an EMBL/GenBank/DDBJ whole genome shotgun (WGS) entry which is preliminary data.</text>
</comment>
<dbReference type="GO" id="GO:0000731">
    <property type="term" value="P:DNA synthesis involved in DNA repair"/>
    <property type="evidence" value="ECO:0007669"/>
    <property type="project" value="TreeGrafter"/>
</dbReference>
<dbReference type="RefSeq" id="WP_007418417.1">
    <property type="nucleotide sequence ID" value="NZ_ABOX02000064.1"/>
</dbReference>
<dbReference type="InterPro" id="IPR018078">
    <property type="entry name" value="DNA-binding_RecF_CS"/>
</dbReference>
<dbReference type="InterPro" id="IPR041685">
    <property type="entry name" value="AAA_GajA/Old/RecF-like"/>
</dbReference>
<dbReference type="PANTHER" id="PTHR32182">
    <property type="entry name" value="DNA REPLICATION AND REPAIR PROTEIN RECF"/>
    <property type="match status" value="1"/>
</dbReference>
<dbReference type="Proteomes" id="UP000003688">
    <property type="component" value="Unassembled WGS sequence"/>
</dbReference>
<evidence type="ECO:0000256" key="4">
    <source>
        <dbReference type="ARBA" id="ARBA00022840"/>
    </source>
</evidence>
<dbReference type="GO" id="GO:0005737">
    <property type="term" value="C:cytoplasm"/>
    <property type="evidence" value="ECO:0007669"/>
    <property type="project" value="UniProtKB-SubCell"/>
</dbReference>
<comment type="function">
    <text evidence="6 7">The RecF protein is involved in DNA metabolism; it is required for DNA replication and normal SOS inducibility. RecF binds preferentially to single-stranded, linear DNA. It also seems to bind ATP.</text>
</comment>
<dbReference type="STRING" id="320771.Cflav_PD0605"/>
<keyword evidence="6 7" id="KW-0227">DNA damage</keyword>
<dbReference type="InterPro" id="IPR001238">
    <property type="entry name" value="DNA-binding_RecF"/>
</dbReference>
<comment type="subcellular location">
    <subcellularLocation>
        <location evidence="6 7">Cytoplasm</location>
    </subcellularLocation>
</comment>
<keyword evidence="5 6" id="KW-0238">DNA-binding</keyword>
<keyword evidence="4 6" id="KW-0067">ATP-binding</keyword>
<evidence type="ECO:0000256" key="2">
    <source>
        <dbReference type="ARBA" id="ARBA00022705"/>
    </source>
</evidence>
<dbReference type="AlphaFoldDB" id="B9XRI4"/>
<dbReference type="Pfam" id="PF13175">
    <property type="entry name" value="AAA_15"/>
    <property type="match status" value="1"/>
</dbReference>
<dbReference type="InterPro" id="IPR027417">
    <property type="entry name" value="P-loop_NTPase"/>
</dbReference>
<dbReference type="NCBIfam" id="TIGR00611">
    <property type="entry name" value="recf"/>
    <property type="match status" value="1"/>
</dbReference>
<dbReference type="GO" id="GO:0009432">
    <property type="term" value="P:SOS response"/>
    <property type="evidence" value="ECO:0007669"/>
    <property type="project" value="UniProtKB-UniRule"/>
</dbReference>
<keyword evidence="10" id="KW-1185">Reference proteome</keyword>
<evidence type="ECO:0000256" key="3">
    <source>
        <dbReference type="ARBA" id="ARBA00022741"/>
    </source>
</evidence>
<name>B9XRI4_PEDPL</name>
<comment type="similarity">
    <text evidence="6 7">Belongs to the RecF family.</text>
</comment>
<keyword evidence="6 7" id="KW-0742">SOS response</keyword>
<accession>B9XRI4</accession>